<name>A0A3B1CV81_9ZZZZ</name>
<evidence type="ECO:0000256" key="8">
    <source>
        <dbReference type="SAM" id="Phobius"/>
    </source>
</evidence>
<feature type="domain" description="Tetrahaem cytochrome" evidence="9">
    <location>
        <begin position="83"/>
        <end position="151"/>
    </location>
</feature>
<accession>A0A3B1CV81</accession>
<keyword evidence="8" id="KW-0472">Membrane</keyword>
<dbReference type="GO" id="GO:0046872">
    <property type="term" value="F:metal ion binding"/>
    <property type="evidence" value="ECO:0007669"/>
    <property type="project" value="UniProtKB-KW"/>
</dbReference>
<evidence type="ECO:0000256" key="3">
    <source>
        <dbReference type="ARBA" id="ARBA00022617"/>
    </source>
</evidence>
<keyword evidence="8" id="KW-0812">Transmembrane</keyword>
<evidence type="ECO:0000256" key="7">
    <source>
        <dbReference type="ARBA" id="ARBA00023004"/>
    </source>
</evidence>
<evidence type="ECO:0000313" key="10">
    <source>
        <dbReference type="EMBL" id="VAX34506.1"/>
    </source>
</evidence>
<dbReference type="Pfam" id="PF14537">
    <property type="entry name" value="Cytochrom_c3_2"/>
    <property type="match status" value="1"/>
</dbReference>
<dbReference type="PANTHER" id="PTHR35038">
    <property type="entry name" value="DISSIMILATORY SULFITE REDUCTASE SIRA"/>
    <property type="match status" value="1"/>
</dbReference>
<organism evidence="10">
    <name type="scientific">hydrothermal vent metagenome</name>
    <dbReference type="NCBI Taxonomy" id="652676"/>
    <lineage>
        <taxon>unclassified sequences</taxon>
        <taxon>metagenomes</taxon>
        <taxon>ecological metagenomes</taxon>
    </lineage>
</organism>
<reference evidence="10" key="1">
    <citation type="submission" date="2018-06" db="EMBL/GenBank/DDBJ databases">
        <authorList>
            <person name="Zhirakovskaya E."/>
        </authorList>
    </citation>
    <scope>NUCLEOTIDE SEQUENCE</scope>
</reference>
<evidence type="ECO:0000256" key="4">
    <source>
        <dbReference type="ARBA" id="ARBA00022723"/>
    </source>
</evidence>
<keyword evidence="3" id="KW-0349">Heme</keyword>
<dbReference type="EMBL" id="UOGI01000336">
    <property type="protein sequence ID" value="VAX34506.1"/>
    <property type="molecule type" value="Genomic_DNA"/>
</dbReference>
<evidence type="ECO:0000256" key="5">
    <source>
        <dbReference type="ARBA" id="ARBA00022729"/>
    </source>
</evidence>
<protein>
    <recommendedName>
        <fullName evidence="9">Tetrahaem cytochrome domain-containing protein</fullName>
    </recommendedName>
</protein>
<evidence type="ECO:0000256" key="6">
    <source>
        <dbReference type="ARBA" id="ARBA00022982"/>
    </source>
</evidence>
<dbReference type="Gene3D" id="3.90.10.10">
    <property type="entry name" value="Cytochrome C3"/>
    <property type="match status" value="1"/>
</dbReference>
<gene>
    <name evidence="10" type="ORF">MNBD_NITROSPIRAE03-437</name>
</gene>
<keyword evidence="7" id="KW-0408">Iron</keyword>
<evidence type="ECO:0000256" key="2">
    <source>
        <dbReference type="ARBA" id="ARBA00022448"/>
    </source>
</evidence>
<sequence>MSSHVLRPLWVVIGVIALILVARYFIVPPDFGIQERGFMYGYHRKSNEAEWKAFKVKYRTRKYCKDCHSDKYKSIMASKHRIIQCENCHGPAIDHPENPAKLVVNKSRSLCIRCHAQLLYPGTRRAKIKGINPEKHNAGMECSMCHNPHKPDMEGW</sequence>
<dbReference type="SUPFAM" id="SSF48695">
    <property type="entry name" value="Multiheme cytochromes"/>
    <property type="match status" value="1"/>
</dbReference>
<keyword evidence="4" id="KW-0479">Metal-binding</keyword>
<dbReference type="InterPro" id="IPR036280">
    <property type="entry name" value="Multihaem_cyt_sf"/>
</dbReference>
<keyword evidence="6" id="KW-0249">Electron transport</keyword>
<dbReference type="InterPro" id="IPR051829">
    <property type="entry name" value="Multiheme_Cytochr_ET"/>
</dbReference>
<comment type="subcellular location">
    <subcellularLocation>
        <location evidence="1">Cell envelope</location>
    </subcellularLocation>
</comment>
<evidence type="ECO:0000256" key="1">
    <source>
        <dbReference type="ARBA" id="ARBA00004196"/>
    </source>
</evidence>
<keyword evidence="8" id="KW-1133">Transmembrane helix</keyword>
<dbReference type="AlphaFoldDB" id="A0A3B1CV81"/>
<dbReference type="GO" id="GO:0030313">
    <property type="term" value="C:cell envelope"/>
    <property type="evidence" value="ECO:0007669"/>
    <property type="project" value="UniProtKB-SubCell"/>
</dbReference>
<dbReference type="InterPro" id="IPR012286">
    <property type="entry name" value="Tetrahaem_cytochrome"/>
</dbReference>
<proteinExistence type="predicted"/>
<feature type="transmembrane region" description="Helical" evidence="8">
    <location>
        <begin position="6"/>
        <end position="26"/>
    </location>
</feature>
<keyword evidence="2" id="KW-0813">Transport</keyword>
<keyword evidence="5" id="KW-0732">Signal</keyword>
<evidence type="ECO:0000259" key="9">
    <source>
        <dbReference type="Pfam" id="PF14537"/>
    </source>
</evidence>